<feature type="domain" description="GGDEF" evidence="2">
    <location>
        <begin position="102"/>
        <end position="229"/>
    </location>
</feature>
<dbReference type="InterPro" id="IPR029787">
    <property type="entry name" value="Nucleotide_cyclase"/>
</dbReference>
<protein>
    <recommendedName>
        <fullName evidence="2">GGDEF domain-containing protein</fullName>
    </recommendedName>
</protein>
<organism evidence="3 4">
    <name type="scientific">Rugosimonospora africana</name>
    <dbReference type="NCBI Taxonomy" id="556532"/>
    <lineage>
        <taxon>Bacteria</taxon>
        <taxon>Bacillati</taxon>
        <taxon>Actinomycetota</taxon>
        <taxon>Actinomycetes</taxon>
        <taxon>Micromonosporales</taxon>
        <taxon>Micromonosporaceae</taxon>
        <taxon>Rugosimonospora</taxon>
    </lineage>
</organism>
<dbReference type="NCBIfam" id="TIGR00254">
    <property type="entry name" value="GGDEF"/>
    <property type="match status" value="1"/>
</dbReference>
<dbReference type="AlphaFoldDB" id="A0A8J3VS97"/>
<dbReference type="PROSITE" id="PS50887">
    <property type="entry name" value="GGDEF"/>
    <property type="match status" value="1"/>
</dbReference>
<evidence type="ECO:0000256" key="1">
    <source>
        <dbReference type="SAM" id="MobiDB-lite"/>
    </source>
</evidence>
<reference evidence="3" key="1">
    <citation type="submission" date="2021-01" db="EMBL/GenBank/DDBJ databases">
        <title>Whole genome shotgun sequence of Rugosimonospora africana NBRC 104875.</title>
        <authorList>
            <person name="Komaki H."/>
            <person name="Tamura T."/>
        </authorList>
    </citation>
    <scope>NUCLEOTIDE SEQUENCE</scope>
    <source>
        <strain evidence="3">NBRC 104875</strain>
    </source>
</reference>
<dbReference type="SMART" id="SM00267">
    <property type="entry name" value="GGDEF"/>
    <property type="match status" value="1"/>
</dbReference>
<sequence length="423" mass="44320">MSIFSSRGDSLVPPWSLRRALATAGLSGALVVVGLYLHTPPLVLAGPGVFMAAVIHNTSRMHRWQQQIYAVALREAHRDPLTGLPTRRAIDHLLDEITRTGGPITVALADIDGLHTVNTNLGHAGGDRYLTEVARRLASAVAGAATLARMGGDEFAVVAEGTDASGLATALGAALAASATIAGARIQPRASIGVATSGNGTAWHALACADAAMYTAKEAGGNRVLVYDPDRDGVPALDGTRPPVRRRDVNPTRGTGAAWVPTGPGDPIPVMVTSDELRLLHEAVTEARMRGDQRATQAQTAADQPPAAPADEPAAPRLMDIRSMLAGRRAMAARLRADGDRYARLADRLTLVLATVSDADSGTGIRPVGVVLRGIAAAFTADELDALVVTAAQAVCADLNVLSDRQRHLAYRAYRLLSDTDRH</sequence>
<dbReference type="InterPro" id="IPR000160">
    <property type="entry name" value="GGDEF_dom"/>
</dbReference>
<evidence type="ECO:0000313" key="4">
    <source>
        <dbReference type="Proteomes" id="UP000642748"/>
    </source>
</evidence>
<dbReference type="PANTHER" id="PTHR44757">
    <property type="entry name" value="DIGUANYLATE CYCLASE DGCP"/>
    <property type="match status" value="1"/>
</dbReference>
<feature type="compositionally biased region" description="Low complexity" evidence="1">
    <location>
        <begin position="295"/>
        <end position="316"/>
    </location>
</feature>
<feature type="region of interest" description="Disordered" evidence="1">
    <location>
        <begin position="289"/>
        <end position="316"/>
    </location>
</feature>
<accession>A0A8J3VS97</accession>
<comment type="caution">
    <text evidence="3">The sequence shown here is derived from an EMBL/GenBank/DDBJ whole genome shotgun (WGS) entry which is preliminary data.</text>
</comment>
<feature type="region of interest" description="Disordered" evidence="1">
    <location>
        <begin position="234"/>
        <end position="267"/>
    </location>
</feature>
<dbReference type="Gene3D" id="3.30.70.270">
    <property type="match status" value="1"/>
</dbReference>
<name>A0A8J3VS97_9ACTN</name>
<evidence type="ECO:0000259" key="2">
    <source>
        <dbReference type="PROSITE" id="PS50887"/>
    </source>
</evidence>
<proteinExistence type="predicted"/>
<dbReference type="Proteomes" id="UP000642748">
    <property type="component" value="Unassembled WGS sequence"/>
</dbReference>
<keyword evidence="4" id="KW-1185">Reference proteome</keyword>
<dbReference type="SUPFAM" id="SSF55073">
    <property type="entry name" value="Nucleotide cyclase"/>
    <property type="match status" value="1"/>
</dbReference>
<dbReference type="PANTHER" id="PTHR44757:SF2">
    <property type="entry name" value="BIOFILM ARCHITECTURE MAINTENANCE PROTEIN MBAA"/>
    <property type="match status" value="1"/>
</dbReference>
<dbReference type="Pfam" id="PF00990">
    <property type="entry name" value="GGDEF"/>
    <property type="match status" value="1"/>
</dbReference>
<dbReference type="RefSeq" id="WP_203919936.1">
    <property type="nucleotide sequence ID" value="NZ_BONZ01000042.1"/>
</dbReference>
<dbReference type="InterPro" id="IPR052155">
    <property type="entry name" value="Biofilm_reg_signaling"/>
</dbReference>
<dbReference type="EMBL" id="BONZ01000042">
    <property type="protein sequence ID" value="GIH16346.1"/>
    <property type="molecule type" value="Genomic_DNA"/>
</dbReference>
<gene>
    <name evidence="3" type="ORF">Raf01_45180</name>
</gene>
<dbReference type="CDD" id="cd01949">
    <property type="entry name" value="GGDEF"/>
    <property type="match status" value="1"/>
</dbReference>
<evidence type="ECO:0000313" key="3">
    <source>
        <dbReference type="EMBL" id="GIH16346.1"/>
    </source>
</evidence>
<dbReference type="InterPro" id="IPR043128">
    <property type="entry name" value="Rev_trsase/Diguanyl_cyclase"/>
</dbReference>